<reference evidence="1" key="1">
    <citation type="submission" date="2015-12" db="EMBL/GenBank/DDBJ databases">
        <title>Gene expression during late stages of embryo sac development: a critical building block for successful pollen-pistil interactions.</title>
        <authorList>
            <person name="Liu Y."/>
            <person name="Joly V."/>
            <person name="Sabar M."/>
            <person name="Matton D.P."/>
        </authorList>
    </citation>
    <scope>NUCLEOTIDE SEQUENCE</scope>
</reference>
<sequence>FQHNNKQKVKKLDVVYQRPCFQHNNKQKVKKLDVVYRRPCQKVISFFIPFQNPSLGIGQYEYFLQFLVKLGFDSL</sequence>
<dbReference type="EMBL" id="GEDG01035984">
    <property type="protein sequence ID" value="JAP08943.1"/>
    <property type="molecule type" value="Transcribed_RNA"/>
</dbReference>
<organism evidence="1">
    <name type="scientific">Solanum chacoense</name>
    <name type="common">Chaco potato</name>
    <dbReference type="NCBI Taxonomy" id="4108"/>
    <lineage>
        <taxon>Eukaryota</taxon>
        <taxon>Viridiplantae</taxon>
        <taxon>Streptophyta</taxon>
        <taxon>Embryophyta</taxon>
        <taxon>Tracheophyta</taxon>
        <taxon>Spermatophyta</taxon>
        <taxon>Magnoliopsida</taxon>
        <taxon>eudicotyledons</taxon>
        <taxon>Gunneridae</taxon>
        <taxon>Pentapetalae</taxon>
        <taxon>asterids</taxon>
        <taxon>lamiids</taxon>
        <taxon>Solanales</taxon>
        <taxon>Solanaceae</taxon>
        <taxon>Solanoideae</taxon>
        <taxon>Solaneae</taxon>
        <taxon>Solanum</taxon>
    </lineage>
</organism>
<feature type="non-terminal residue" evidence="1">
    <location>
        <position position="1"/>
    </location>
</feature>
<proteinExistence type="predicted"/>
<evidence type="ECO:0000313" key="1">
    <source>
        <dbReference type="EMBL" id="JAP08943.1"/>
    </source>
</evidence>
<name>A0A0V0GL33_SOLCH</name>
<dbReference type="AlphaFoldDB" id="A0A0V0GL33"/>
<accession>A0A0V0GL33</accession>
<protein>
    <submittedName>
        <fullName evidence="1">Putative ovule protein</fullName>
    </submittedName>
</protein>